<keyword evidence="1" id="KW-0812">Transmembrane</keyword>
<keyword evidence="3" id="KW-1185">Reference proteome</keyword>
<name>A0A0M6WH04_9FIRM</name>
<reference evidence="3" key="1">
    <citation type="submission" date="2015-05" db="EMBL/GenBank/DDBJ databases">
        <authorList>
            <consortium name="Pathogen Informatics"/>
        </authorList>
    </citation>
    <scope>NUCLEOTIDE SEQUENCE [LARGE SCALE GENOMIC DNA]</scope>
    <source>
        <strain evidence="3">T1-815</strain>
    </source>
</reference>
<keyword evidence="1" id="KW-0472">Membrane</keyword>
<sequence length="52" mass="5836">MYEVILLLLVYIIAISCIVIMNKIPLGSRMYTAWVCVTSTAFAIVYELGKAH</sequence>
<proteinExistence type="predicted"/>
<evidence type="ECO:0000313" key="2">
    <source>
        <dbReference type="EMBL" id="CRL35739.1"/>
    </source>
</evidence>
<dbReference type="AlphaFoldDB" id="A0A0M6WH04"/>
<accession>A0A0M6WH04</accession>
<feature type="transmembrane region" description="Helical" evidence="1">
    <location>
        <begin position="6"/>
        <end position="24"/>
    </location>
</feature>
<keyword evidence="1" id="KW-1133">Transmembrane helix</keyword>
<organism evidence="2 3">
    <name type="scientific">Agathobacter rectalis</name>
    <dbReference type="NCBI Taxonomy" id="39491"/>
    <lineage>
        <taxon>Bacteria</taxon>
        <taxon>Bacillati</taxon>
        <taxon>Bacillota</taxon>
        <taxon>Clostridia</taxon>
        <taxon>Lachnospirales</taxon>
        <taxon>Lachnospiraceae</taxon>
        <taxon>Agathobacter</taxon>
    </lineage>
</organism>
<dbReference type="Proteomes" id="UP000049472">
    <property type="component" value="Unassembled WGS sequence"/>
</dbReference>
<evidence type="ECO:0000313" key="3">
    <source>
        <dbReference type="Proteomes" id="UP000049472"/>
    </source>
</evidence>
<evidence type="ECO:0000256" key="1">
    <source>
        <dbReference type="SAM" id="Phobius"/>
    </source>
</evidence>
<gene>
    <name evidence="2" type="ORF">T1815_11791</name>
</gene>
<dbReference type="EMBL" id="CVRQ01000014">
    <property type="protein sequence ID" value="CRL35739.1"/>
    <property type="molecule type" value="Genomic_DNA"/>
</dbReference>
<protein>
    <submittedName>
        <fullName evidence="2">Uncharacterized protein</fullName>
    </submittedName>
</protein>